<feature type="transmembrane region" description="Helical" evidence="1">
    <location>
        <begin position="38"/>
        <end position="58"/>
    </location>
</feature>
<gene>
    <name evidence="3" type="ORF">HS088_TW09G00659</name>
</gene>
<dbReference type="Proteomes" id="UP000593562">
    <property type="component" value="Unassembled WGS sequence"/>
</dbReference>
<protein>
    <recommendedName>
        <fullName evidence="2">PGG domain-containing protein</fullName>
    </recommendedName>
</protein>
<keyword evidence="1" id="KW-0472">Membrane</keyword>
<sequence>MTPTTKLKKNLDGDTPKQVFTKNHKDLVIEGDKWMKECATSCTIAGSLIITIMFAAAFTVPAALFTSSTSVLVFLGMLTSRYSERDFLKSLPKKLMFGLFTLFCSITAMMITFCAALIIMLEGEISVMIPIIAFAGFTVSVFVALQFPLFIDILSSTYGSIFDRKMKPWLCE</sequence>
<evidence type="ECO:0000259" key="2">
    <source>
        <dbReference type="Pfam" id="PF13962"/>
    </source>
</evidence>
<organism evidence="3 4">
    <name type="scientific">Tripterygium wilfordii</name>
    <name type="common">Thunder God vine</name>
    <dbReference type="NCBI Taxonomy" id="458696"/>
    <lineage>
        <taxon>Eukaryota</taxon>
        <taxon>Viridiplantae</taxon>
        <taxon>Streptophyta</taxon>
        <taxon>Embryophyta</taxon>
        <taxon>Tracheophyta</taxon>
        <taxon>Spermatophyta</taxon>
        <taxon>Magnoliopsida</taxon>
        <taxon>eudicotyledons</taxon>
        <taxon>Gunneridae</taxon>
        <taxon>Pentapetalae</taxon>
        <taxon>rosids</taxon>
        <taxon>fabids</taxon>
        <taxon>Celastrales</taxon>
        <taxon>Celastraceae</taxon>
        <taxon>Tripterygium</taxon>
    </lineage>
</organism>
<dbReference type="GO" id="GO:0016020">
    <property type="term" value="C:membrane"/>
    <property type="evidence" value="ECO:0007669"/>
    <property type="project" value="TreeGrafter"/>
</dbReference>
<dbReference type="PANTHER" id="PTHR24177:SF329">
    <property type="entry name" value="ANKYRIN REPEAT PROTEIN"/>
    <property type="match status" value="1"/>
</dbReference>
<evidence type="ECO:0000313" key="3">
    <source>
        <dbReference type="EMBL" id="KAF5742608.1"/>
    </source>
</evidence>
<feature type="transmembrane region" description="Helical" evidence="1">
    <location>
        <begin position="95"/>
        <end position="121"/>
    </location>
</feature>
<accession>A0A7J7D8J3</accession>
<dbReference type="EMBL" id="JAAARO010000009">
    <property type="protein sequence ID" value="KAF5742608.1"/>
    <property type="molecule type" value="Genomic_DNA"/>
</dbReference>
<evidence type="ECO:0000256" key="1">
    <source>
        <dbReference type="SAM" id="Phobius"/>
    </source>
</evidence>
<evidence type="ECO:0000313" key="4">
    <source>
        <dbReference type="Proteomes" id="UP000593562"/>
    </source>
</evidence>
<comment type="caution">
    <text evidence="3">The sequence shown here is derived from an EMBL/GenBank/DDBJ whole genome shotgun (WGS) entry which is preliminary data.</text>
</comment>
<keyword evidence="4" id="KW-1185">Reference proteome</keyword>
<proteinExistence type="predicted"/>
<feature type="domain" description="PGG" evidence="2">
    <location>
        <begin position="63"/>
        <end position="119"/>
    </location>
</feature>
<dbReference type="AlphaFoldDB" id="A0A7J7D8J3"/>
<reference evidence="3 4" key="1">
    <citation type="journal article" date="2020" name="Nat. Commun.">
        <title>Genome of Tripterygium wilfordii and identification of cytochrome P450 involved in triptolide biosynthesis.</title>
        <authorList>
            <person name="Tu L."/>
            <person name="Su P."/>
            <person name="Zhang Z."/>
            <person name="Gao L."/>
            <person name="Wang J."/>
            <person name="Hu T."/>
            <person name="Zhou J."/>
            <person name="Zhang Y."/>
            <person name="Zhao Y."/>
            <person name="Liu Y."/>
            <person name="Song Y."/>
            <person name="Tong Y."/>
            <person name="Lu Y."/>
            <person name="Yang J."/>
            <person name="Xu C."/>
            <person name="Jia M."/>
            <person name="Peters R.J."/>
            <person name="Huang L."/>
            <person name="Gao W."/>
        </authorList>
    </citation>
    <scope>NUCLEOTIDE SEQUENCE [LARGE SCALE GENOMIC DNA]</scope>
    <source>
        <strain evidence="4">cv. XIE 37</strain>
        <tissue evidence="3">Leaf</tissue>
    </source>
</reference>
<feature type="transmembrane region" description="Helical" evidence="1">
    <location>
        <begin position="127"/>
        <end position="151"/>
    </location>
</feature>
<keyword evidence="1" id="KW-0812">Transmembrane</keyword>
<name>A0A7J7D8J3_TRIWF</name>
<dbReference type="InterPro" id="IPR026961">
    <property type="entry name" value="PGG_dom"/>
</dbReference>
<keyword evidence="1" id="KW-1133">Transmembrane helix</keyword>
<dbReference type="Pfam" id="PF13962">
    <property type="entry name" value="PGG"/>
    <property type="match status" value="1"/>
</dbReference>
<dbReference type="InParanoid" id="A0A7J7D8J3"/>
<dbReference type="PANTHER" id="PTHR24177">
    <property type="entry name" value="CASKIN"/>
    <property type="match status" value="1"/>
</dbReference>